<comment type="similarity">
    <text evidence="1">Belongs to the bacterial reverse transcriptase family.</text>
</comment>
<reference evidence="3 4" key="1">
    <citation type="submission" date="2015-09" db="EMBL/GenBank/DDBJ databases">
        <authorList>
            <consortium name="Pathogen Informatics"/>
        </authorList>
    </citation>
    <scope>NUCLEOTIDE SEQUENCE [LARGE SCALE GENOMIC DNA]</scope>
    <source>
        <strain evidence="3 4">2789STDY5834946</strain>
    </source>
</reference>
<feature type="region of interest" description="Disordered" evidence="2">
    <location>
        <begin position="1"/>
        <end position="22"/>
    </location>
</feature>
<dbReference type="GO" id="GO:0003964">
    <property type="term" value="F:RNA-directed DNA polymerase activity"/>
    <property type="evidence" value="ECO:0007669"/>
    <property type="project" value="UniProtKB-KW"/>
</dbReference>
<dbReference type="InterPro" id="IPR043502">
    <property type="entry name" value="DNA/RNA_pol_sf"/>
</dbReference>
<protein>
    <submittedName>
        <fullName evidence="3">Reverse transcriptase (RNA-dependent DNA polymerase)</fullName>
    </submittedName>
</protein>
<keyword evidence="3" id="KW-0548">Nucleotidyltransferase</keyword>
<sequence>MGEQSNLSIGHSPGDEPGKTKTVNAESSNAWYVNMNNGNVNTNNKTNAGRVRPVSATDKPIYDIPLSSIVHAFDVCCKNKRNTDDCIEFSFEYDTDLVAVWDAIRYGRYEPDYSKCFIRKKPVLREIFASAYVDRVIQHWADLRLDPILEERFQAQGNVSKNCRIGEGALSAVIYLNGMIMEVSENYTKDAYIFKGDFKSFFMSMSKSLLWEMIDLFIRDNYKGDDIECLLYILRTVIFHQPQYKCYRKSPLHLWDELPHDKSLFHADPDHGFAPGSLHAQKFANFIGSCFDYYVSEILGIKHYVRFVDDFAFVMRNKEDILNTVPLLDSYLKEQLLLKLHPKKIYIQHHSKGVLFVGAFILPGRIYISNRVVGNLYDVISKYNKIAEEGFAEAHADKFVATLNSYYGLMRHFNTYNLRRKVAKRINPAWWEYFYVQGHWEVFVLKNEYNFKKQLKKQIRKGNAKKYLTPEIG</sequence>
<evidence type="ECO:0000313" key="3">
    <source>
        <dbReference type="EMBL" id="CUP80101.1"/>
    </source>
</evidence>
<evidence type="ECO:0000313" key="4">
    <source>
        <dbReference type="Proteomes" id="UP000095725"/>
    </source>
</evidence>
<proteinExistence type="inferred from homology"/>
<organism evidence="3 4">
    <name type="scientific">Bacteroides caccae</name>
    <dbReference type="NCBI Taxonomy" id="47678"/>
    <lineage>
        <taxon>Bacteria</taxon>
        <taxon>Pseudomonadati</taxon>
        <taxon>Bacteroidota</taxon>
        <taxon>Bacteroidia</taxon>
        <taxon>Bacteroidales</taxon>
        <taxon>Bacteroidaceae</taxon>
        <taxon>Bacteroides</taxon>
    </lineage>
</organism>
<dbReference type="PANTHER" id="PTHR34047">
    <property type="entry name" value="NUCLEAR INTRON MATURASE 1, MITOCHONDRIAL-RELATED"/>
    <property type="match status" value="1"/>
</dbReference>
<dbReference type="SUPFAM" id="SSF56672">
    <property type="entry name" value="DNA/RNA polymerases"/>
    <property type="match status" value="1"/>
</dbReference>
<dbReference type="InterPro" id="IPR051083">
    <property type="entry name" value="GrpII_Intron_Splice-Mob/Def"/>
</dbReference>
<accession>A0A174R7I0</accession>
<dbReference type="RefSeq" id="WP_008766342.1">
    <property type="nucleotide sequence ID" value="NZ_CZBL01000003.1"/>
</dbReference>
<evidence type="ECO:0000256" key="2">
    <source>
        <dbReference type="SAM" id="MobiDB-lite"/>
    </source>
</evidence>
<dbReference type="Proteomes" id="UP000095725">
    <property type="component" value="Unassembled WGS sequence"/>
</dbReference>
<dbReference type="AlphaFoldDB" id="A0A174R7I0"/>
<keyword evidence="3" id="KW-0695">RNA-directed DNA polymerase</keyword>
<keyword evidence="3" id="KW-0808">Transferase</keyword>
<evidence type="ECO:0000256" key="1">
    <source>
        <dbReference type="ARBA" id="ARBA00034120"/>
    </source>
</evidence>
<dbReference type="PANTHER" id="PTHR34047:SF8">
    <property type="entry name" value="PROTEIN YKFC"/>
    <property type="match status" value="1"/>
</dbReference>
<gene>
    <name evidence="3" type="ORF">ERS852558_01018</name>
</gene>
<name>A0A174R7I0_9BACE</name>
<dbReference type="EMBL" id="CZBL01000003">
    <property type="protein sequence ID" value="CUP80101.1"/>
    <property type="molecule type" value="Genomic_DNA"/>
</dbReference>